<dbReference type="AlphaFoldDB" id="A0A0L0SSX8"/>
<feature type="region of interest" description="Disordered" evidence="1">
    <location>
        <begin position="55"/>
        <end position="172"/>
    </location>
</feature>
<gene>
    <name evidence="2" type="ORF">AMAG_19472</name>
</gene>
<feature type="compositionally biased region" description="Pro residues" evidence="1">
    <location>
        <begin position="76"/>
        <end position="89"/>
    </location>
</feature>
<reference evidence="2 3" key="1">
    <citation type="submission" date="2009-11" db="EMBL/GenBank/DDBJ databases">
        <title>Annotation of Allomyces macrogynus ATCC 38327.</title>
        <authorList>
            <consortium name="The Broad Institute Genome Sequencing Platform"/>
            <person name="Russ C."/>
            <person name="Cuomo C."/>
            <person name="Burger G."/>
            <person name="Gray M.W."/>
            <person name="Holland P.W.H."/>
            <person name="King N."/>
            <person name="Lang F.B.F."/>
            <person name="Roger A.J."/>
            <person name="Ruiz-Trillo I."/>
            <person name="Young S.K."/>
            <person name="Zeng Q."/>
            <person name="Gargeya S."/>
            <person name="Fitzgerald M."/>
            <person name="Haas B."/>
            <person name="Abouelleil A."/>
            <person name="Alvarado L."/>
            <person name="Arachchi H.M."/>
            <person name="Berlin A."/>
            <person name="Chapman S.B."/>
            <person name="Gearin G."/>
            <person name="Goldberg J."/>
            <person name="Griggs A."/>
            <person name="Gujja S."/>
            <person name="Hansen M."/>
            <person name="Heiman D."/>
            <person name="Howarth C."/>
            <person name="Larimer J."/>
            <person name="Lui A."/>
            <person name="MacDonald P.J.P."/>
            <person name="McCowen C."/>
            <person name="Montmayeur A."/>
            <person name="Murphy C."/>
            <person name="Neiman D."/>
            <person name="Pearson M."/>
            <person name="Priest M."/>
            <person name="Roberts A."/>
            <person name="Saif S."/>
            <person name="Shea T."/>
            <person name="Sisk P."/>
            <person name="Stolte C."/>
            <person name="Sykes S."/>
            <person name="Wortman J."/>
            <person name="Nusbaum C."/>
            <person name="Birren B."/>
        </authorList>
    </citation>
    <scope>NUCLEOTIDE SEQUENCE [LARGE SCALE GENOMIC DNA]</scope>
    <source>
        <strain evidence="2 3">ATCC 38327</strain>
    </source>
</reference>
<sequence length="256" mass="27058">MPKAPRLAPYLARPARNDPVAVGMPGAIAQHYLYAYPYPSWHPAATHCNTGMLSPPTSVAAPSRRSDAREFDTWVPSPPPPPPPPPRPPHALVFRTPAAATRVAHAHARADACSPYARPGPRAATTTTPASSTPPTPREFWTVPRPAPAGPREFWTSPACVDAGLPPTPPTPTSPALTVPAADCAPPRIAVDELRATSGVWPVPTRACAVAERGAARPLVPLVPVVPVRQRQRQRYTSIGGMRDRHAGSQAHAAAA</sequence>
<feature type="compositionally biased region" description="Low complexity" evidence="1">
    <location>
        <begin position="117"/>
        <end position="131"/>
    </location>
</feature>
<name>A0A0L0SSX8_ALLM3</name>
<dbReference type="VEuPathDB" id="FungiDB:AMAG_19472"/>
<dbReference type="Proteomes" id="UP000054350">
    <property type="component" value="Unassembled WGS sequence"/>
</dbReference>
<accession>A0A0L0SSX8</accession>
<keyword evidence="3" id="KW-1185">Reference proteome</keyword>
<feature type="region of interest" description="Disordered" evidence="1">
    <location>
        <begin position="234"/>
        <end position="256"/>
    </location>
</feature>
<dbReference type="OrthoDB" id="10599707at2759"/>
<proteinExistence type="predicted"/>
<evidence type="ECO:0000313" key="2">
    <source>
        <dbReference type="EMBL" id="KNE65465.1"/>
    </source>
</evidence>
<organism evidence="2 3">
    <name type="scientific">Allomyces macrogynus (strain ATCC 38327)</name>
    <name type="common">Allomyces javanicus var. macrogynus</name>
    <dbReference type="NCBI Taxonomy" id="578462"/>
    <lineage>
        <taxon>Eukaryota</taxon>
        <taxon>Fungi</taxon>
        <taxon>Fungi incertae sedis</taxon>
        <taxon>Blastocladiomycota</taxon>
        <taxon>Blastocladiomycetes</taxon>
        <taxon>Blastocladiales</taxon>
        <taxon>Blastocladiaceae</taxon>
        <taxon>Allomyces</taxon>
    </lineage>
</organism>
<evidence type="ECO:0000256" key="1">
    <source>
        <dbReference type="SAM" id="MobiDB-lite"/>
    </source>
</evidence>
<protein>
    <submittedName>
        <fullName evidence="2">Uncharacterized protein</fullName>
    </submittedName>
</protein>
<reference evidence="3" key="2">
    <citation type="submission" date="2009-11" db="EMBL/GenBank/DDBJ databases">
        <title>The Genome Sequence of Allomyces macrogynus strain ATCC 38327.</title>
        <authorList>
            <consortium name="The Broad Institute Genome Sequencing Platform"/>
            <person name="Russ C."/>
            <person name="Cuomo C."/>
            <person name="Shea T."/>
            <person name="Young S.K."/>
            <person name="Zeng Q."/>
            <person name="Koehrsen M."/>
            <person name="Haas B."/>
            <person name="Borodovsky M."/>
            <person name="Guigo R."/>
            <person name="Alvarado L."/>
            <person name="Berlin A."/>
            <person name="Borenstein D."/>
            <person name="Chen Z."/>
            <person name="Engels R."/>
            <person name="Freedman E."/>
            <person name="Gellesch M."/>
            <person name="Goldberg J."/>
            <person name="Griggs A."/>
            <person name="Gujja S."/>
            <person name="Heiman D."/>
            <person name="Hepburn T."/>
            <person name="Howarth C."/>
            <person name="Jen D."/>
            <person name="Larson L."/>
            <person name="Lewis B."/>
            <person name="Mehta T."/>
            <person name="Park D."/>
            <person name="Pearson M."/>
            <person name="Roberts A."/>
            <person name="Saif S."/>
            <person name="Shenoy N."/>
            <person name="Sisk P."/>
            <person name="Stolte C."/>
            <person name="Sykes S."/>
            <person name="Walk T."/>
            <person name="White J."/>
            <person name="Yandava C."/>
            <person name="Burger G."/>
            <person name="Gray M.W."/>
            <person name="Holland P.W.H."/>
            <person name="King N."/>
            <person name="Lang F.B.F."/>
            <person name="Roger A.J."/>
            <person name="Ruiz-Trillo I."/>
            <person name="Lander E."/>
            <person name="Nusbaum C."/>
        </authorList>
    </citation>
    <scope>NUCLEOTIDE SEQUENCE [LARGE SCALE GENOMIC DNA]</scope>
    <source>
        <strain evidence="3">ATCC 38327</strain>
    </source>
</reference>
<dbReference type="EMBL" id="GG745347">
    <property type="protein sequence ID" value="KNE65465.1"/>
    <property type="molecule type" value="Genomic_DNA"/>
</dbReference>
<evidence type="ECO:0000313" key="3">
    <source>
        <dbReference type="Proteomes" id="UP000054350"/>
    </source>
</evidence>